<dbReference type="InterPro" id="IPR023335">
    <property type="entry name" value="ATP12_ortho_dom_sf"/>
</dbReference>
<evidence type="ECO:0000313" key="5">
    <source>
        <dbReference type="Proteomes" id="UP000017819"/>
    </source>
</evidence>
<keyword evidence="5" id="KW-1185">Reference proteome</keyword>
<dbReference type="Pfam" id="PF07542">
    <property type="entry name" value="ATP12"/>
    <property type="match status" value="1"/>
</dbReference>
<dbReference type="GO" id="GO:0043461">
    <property type="term" value="P:proton-transporting ATP synthase complex assembly"/>
    <property type="evidence" value="ECO:0007669"/>
    <property type="project" value="InterPro"/>
</dbReference>
<comment type="similarity">
    <text evidence="1">Belongs to the ATP12 family.</text>
</comment>
<name>V4RKH1_9HYPH</name>
<keyword evidence="3" id="KW-0143">Chaperone</keyword>
<evidence type="ECO:0008006" key="6">
    <source>
        <dbReference type="Google" id="ProtNLM"/>
    </source>
</evidence>
<dbReference type="EMBL" id="AWXZ01000014">
    <property type="protein sequence ID" value="ESR26546.1"/>
    <property type="molecule type" value="Genomic_DNA"/>
</dbReference>
<dbReference type="STRING" id="631454.N177_0765"/>
<dbReference type="eggNOG" id="COG5387">
    <property type="taxonomic scope" value="Bacteria"/>
</dbReference>
<evidence type="ECO:0000256" key="3">
    <source>
        <dbReference type="ARBA" id="ARBA00023186"/>
    </source>
</evidence>
<evidence type="ECO:0000256" key="2">
    <source>
        <dbReference type="ARBA" id="ARBA00022946"/>
    </source>
</evidence>
<dbReference type="Gene3D" id="3.30.2180.10">
    <property type="entry name" value="ATP12-like"/>
    <property type="match status" value="1"/>
</dbReference>
<dbReference type="PATRIC" id="fig|631454.5.peg.754"/>
<dbReference type="AlphaFoldDB" id="V4RKH1"/>
<dbReference type="Gene3D" id="1.10.3580.10">
    <property type="entry name" value="ATP12 ATPase"/>
    <property type="match status" value="1"/>
</dbReference>
<sequence>MTDKPDPTRRAQELARAELPRRFYEAVTVEAGEAGHVIRLDSRNVRTPARRLLALPTSELAELVAEEWRAQGERIDPSSMPVNRIVNSALDGVAVSADAVREDVVRFLDSDLLCYRADSPERLVEWQNAAWDPPLAWARESLGLDLRLAAGIVHVEQPPQTLERGAGIVARYETLPLAGLHVMTSLTGSIVLALAVVEGHMSPDDAWAAAHVDEDWQISQWGEDAEAMRRRQARWAEMRAAALVARHGRGGR</sequence>
<dbReference type="Proteomes" id="UP000017819">
    <property type="component" value="Unassembled WGS sequence"/>
</dbReference>
<evidence type="ECO:0000256" key="1">
    <source>
        <dbReference type="ARBA" id="ARBA00008231"/>
    </source>
</evidence>
<dbReference type="PANTHER" id="PTHR21013">
    <property type="entry name" value="ATP SYNTHASE MITOCHONDRIAL F1 COMPLEX ASSEMBLY FACTOR 2/ATP12 PROTEIN, MITOCHONDRIAL PRECURSOR"/>
    <property type="match status" value="1"/>
</dbReference>
<dbReference type="PANTHER" id="PTHR21013:SF10">
    <property type="entry name" value="ATP SYNTHASE MITOCHONDRIAL F1 COMPLEX ASSEMBLY FACTOR 2"/>
    <property type="match status" value="1"/>
</dbReference>
<gene>
    <name evidence="4" type="ORF">N177_0765</name>
</gene>
<dbReference type="InterPro" id="IPR011419">
    <property type="entry name" value="ATP12_ATP_synth-F1-assembly"/>
</dbReference>
<dbReference type="InterPro" id="IPR042272">
    <property type="entry name" value="ATP12_ATP_synth-F1-assembly_N"/>
</dbReference>
<organism evidence="4 5">
    <name type="scientific">Lutibaculum baratangense AMV1</name>
    <dbReference type="NCBI Taxonomy" id="631454"/>
    <lineage>
        <taxon>Bacteria</taxon>
        <taxon>Pseudomonadati</taxon>
        <taxon>Pseudomonadota</taxon>
        <taxon>Alphaproteobacteria</taxon>
        <taxon>Hyphomicrobiales</taxon>
        <taxon>Tepidamorphaceae</taxon>
        <taxon>Lutibaculum</taxon>
    </lineage>
</organism>
<accession>V4RKH1</accession>
<protein>
    <recommendedName>
        <fullName evidence="6">Chaperone required for the assembly of the mitochondrial F1-ATPase</fullName>
    </recommendedName>
</protein>
<comment type="caution">
    <text evidence="4">The sequence shown here is derived from an EMBL/GenBank/DDBJ whole genome shotgun (WGS) entry which is preliminary data.</text>
</comment>
<reference evidence="4 5" key="1">
    <citation type="journal article" date="2014" name="Genome Announc.">
        <title>Draft Genome Sequence of Lutibaculum baratangense Strain AMV1T, Isolated from a Mud Volcano in Andamans, India.</title>
        <authorList>
            <person name="Singh A."/>
            <person name="Sreenivas A."/>
            <person name="Sathyanarayana Reddy G."/>
            <person name="Pinnaka A.K."/>
            <person name="Shivaji S."/>
        </authorList>
    </citation>
    <scope>NUCLEOTIDE SEQUENCE [LARGE SCALE GENOMIC DNA]</scope>
    <source>
        <strain evidence="4 5">AMV1</strain>
    </source>
</reference>
<keyword evidence="2" id="KW-0809">Transit peptide</keyword>
<dbReference type="SUPFAM" id="SSF160909">
    <property type="entry name" value="ATP12-like"/>
    <property type="match status" value="1"/>
</dbReference>
<proteinExistence type="inferred from homology"/>
<evidence type="ECO:0000313" key="4">
    <source>
        <dbReference type="EMBL" id="ESR26546.1"/>
    </source>
</evidence>
<dbReference type="RefSeq" id="WP_023430913.1">
    <property type="nucleotide sequence ID" value="NZ_AWXZ01000014.1"/>
</dbReference>